<comment type="caution">
    <text evidence="4">The sequence shown here is derived from an EMBL/GenBank/DDBJ whole genome shotgun (WGS) entry which is preliminary data.</text>
</comment>
<dbReference type="Proteomes" id="UP000623687">
    <property type="component" value="Unassembled WGS sequence"/>
</dbReference>
<dbReference type="InterPro" id="IPR058924">
    <property type="entry name" value="AGPR_dimerisation_dom"/>
</dbReference>
<evidence type="ECO:0000313" key="4">
    <source>
        <dbReference type="EMBL" id="KAF7424852.1"/>
    </source>
</evidence>
<feature type="domain" description="N-acetyl-gamma-glutamyl-phosphate reductase dimerisation" evidence="3">
    <location>
        <begin position="586"/>
        <end position="665"/>
    </location>
</feature>
<feature type="compositionally biased region" description="Basic residues" evidence="1">
    <location>
        <begin position="435"/>
        <end position="446"/>
    </location>
</feature>
<feature type="compositionally biased region" description="Basic and acidic residues" evidence="1">
    <location>
        <begin position="447"/>
        <end position="461"/>
    </location>
</feature>
<proteinExistence type="predicted"/>
<dbReference type="GeneID" id="59379981"/>
<dbReference type="EMBL" id="JACETU010000007">
    <property type="protein sequence ID" value="KAF7424852.1"/>
    <property type="molecule type" value="Genomic_DNA"/>
</dbReference>
<dbReference type="AlphaFoldDB" id="A0A8H6ZR30"/>
<evidence type="ECO:0000259" key="3">
    <source>
        <dbReference type="Pfam" id="PF22698"/>
    </source>
</evidence>
<dbReference type="Pfam" id="PF22698">
    <property type="entry name" value="Semialdhyde_dhC_1"/>
    <property type="match status" value="1"/>
</dbReference>
<sequence length="681" mass="75651">MGRMRPDYTGTGITNIRSIRSVTGITSVTDITSITSVIDIAGGLPMRPRSPATARTYWATTKVSIPAFNVPTFQQSNLVAMAYFIAVPFSTDGSPTVLTVPWIPADRTESMAPIVKDEARVEVDWSGLAGGKAKSVRNSTPSGRKAKNAQKTTPSGPPAVEFQGIEKSVAGSGKASQGKKARESARPYPSRYTLLRRKFKGVEYWTRWWPIDSEEPLRQPPQSISKDTRLQVNDLCINRVADKQFNMWIYTAANGWEAILEGDTRVFDGERTLSINPSNEPDWVYRKDASGRGVARDNGAHSLVKQRADWATPIALDRPCELVQPVYIIRERLTTRKFRSRDPESEPMSKRSGMVRPVRHLSIVAPEGADRFRLGVLWYRQRGGILSSPSSKLHALSSVHDRDPDVLAGVQSVTGVLHDLKNTPYTVYGDDPIGRRRHGVAARRRGPRDDTTAREPHRRAEPPPPLLECVKADDENRAWHFERADGSLTRVGKSRLFWYRVQDIPEVERIIKGFETKGRIDRSYLPVGPAAPPRKDVGLGGVKKCSTLARKAMPSYDVAEMEKGEELDAWAVALPNGAYKPFVEIVLVFVPMVAPWFSGIISTLSMPLSQKLTAREVAVLYEEMYSGERLVKIQMGVPELGDVEGKHGWTVSGFQVHSEGERVAALPRMITGVQMRCLFVG</sequence>
<evidence type="ECO:0000259" key="2">
    <source>
        <dbReference type="Pfam" id="PF04768"/>
    </source>
</evidence>
<name>A0A8H6ZR30_PLEOS</name>
<organism evidence="4 5">
    <name type="scientific">Pleurotus ostreatus</name>
    <name type="common">Oyster mushroom</name>
    <name type="synonym">White-rot fungus</name>
    <dbReference type="NCBI Taxonomy" id="5322"/>
    <lineage>
        <taxon>Eukaryota</taxon>
        <taxon>Fungi</taxon>
        <taxon>Dikarya</taxon>
        <taxon>Basidiomycota</taxon>
        <taxon>Agaricomycotina</taxon>
        <taxon>Agaricomycetes</taxon>
        <taxon>Agaricomycetidae</taxon>
        <taxon>Agaricales</taxon>
        <taxon>Pleurotineae</taxon>
        <taxon>Pleurotaceae</taxon>
        <taxon>Pleurotus</taxon>
    </lineage>
</organism>
<protein>
    <submittedName>
        <fullName evidence="4">Uncharacterized protein</fullName>
    </submittedName>
</protein>
<dbReference type="OrthoDB" id="438291at2759"/>
<evidence type="ECO:0000256" key="1">
    <source>
        <dbReference type="SAM" id="MobiDB-lite"/>
    </source>
</evidence>
<feature type="region of interest" description="Disordered" evidence="1">
    <location>
        <begin position="131"/>
        <end position="162"/>
    </location>
</feature>
<keyword evidence="5" id="KW-1185">Reference proteome</keyword>
<feature type="domain" description="N-acetyltransferase" evidence="2">
    <location>
        <begin position="469"/>
        <end position="516"/>
    </location>
</feature>
<dbReference type="Gene3D" id="3.30.360.10">
    <property type="entry name" value="Dihydrodipicolinate Reductase, domain 2"/>
    <property type="match status" value="1"/>
</dbReference>
<dbReference type="InterPro" id="IPR006855">
    <property type="entry name" value="Vertebrate-like_GNAT_dom"/>
</dbReference>
<feature type="region of interest" description="Disordered" evidence="1">
    <location>
        <begin position="428"/>
        <end position="465"/>
    </location>
</feature>
<gene>
    <name evidence="4" type="ORF">PC9H_010163</name>
</gene>
<accession>A0A8H6ZR30</accession>
<dbReference type="GO" id="GO:0006526">
    <property type="term" value="P:L-arginine biosynthetic process"/>
    <property type="evidence" value="ECO:0007669"/>
    <property type="project" value="UniProtKB-UniPathway"/>
</dbReference>
<dbReference type="Pfam" id="PF04768">
    <property type="entry name" value="NAT"/>
    <property type="match status" value="1"/>
</dbReference>
<dbReference type="SUPFAM" id="SSF55347">
    <property type="entry name" value="Glyceraldehyde-3-phosphate dehydrogenase-like, C-terminal domain"/>
    <property type="match status" value="1"/>
</dbReference>
<evidence type="ECO:0000313" key="5">
    <source>
        <dbReference type="Proteomes" id="UP000623687"/>
    </source>
</evidence>
<dbReference type="Gene3D" id="3.40.630.30">
    <property type="match status" value="1"/>
</dbReference>
<dbReference type="RefSeq" id="XP_036629046.1">
    <property type="nucleotide sequence ID" value="XM_036779657.1"/>
</dbReference>
<reference evidence="4" key="1">
    <citation type="submission" date="2019-07" db="EMBL/GenBank/DDBJ databases">
        <authorList>
            <person name="Palmer J.M."/>
        </authorList>
    </citation>
    <scope>NUCLEOTIDE SEQUENCE</scope>
    <source>
        <strain evidence="4">PC9</strain>
    </source>
</reference>
<dbReference type="UniPathway" id="UPA00068"/>
<dbReference type="VEuPathDB" id="FungiDB:PC9H_010163"/>